<keyword evidence="1" id="KW-0472">Membrane</keyword>
<dbReference type="Proteomes" id="UP000250991">
    <property type="component" value="Unassembled WGS sequence"/>
</dbReference>
<keyword evidence="1" id="KW-0812">Transmembrane</keyword>
<reference evidence="2 3" key="1">
    <citation type="submission" date="2018-06" db="EMBL/GenBank/DDBJ databases">
        <authorList>
            <consortium name="Pathogen Informatics"/>
            <person name="Doyle S."/>
        </authorList>
    </citation>
    <scope>NUCLEOTIDE SEQUENCE [LARGE SCALE GENOMIC DNA]</scope>
    <source>
        <strain evidence="2 3">NCTC8009</strain>
    </source>
</reference>
<accession>A0A2X3JAT2</accession>
<dbReference type="EMBL" id="UARW01000010">
    <property type="protein sequence ID" value="SQD01498.1"/>
    <property type="molecule type" value="Genomic_DNA"/>
</dbReference>
<evidence type="ECO:0000313" key="2">
    <source>
        <dbReference type="EMBL" id="SQD01498.1"/>
    </source>
</evidence>
<protein>
    <submittedName>
        <fullName evidence="2">Zinc transporter ZupT</fullName>
    </submittedName>
</protein>
<proteinExistence type="predicted"/>
<keyword evidence="1" id="KW-1133">Transmembrane helix</keyword>
<feature type="transmembrane region" description="Helical" evidence="1">
    <location>
        <begin position="30"/>
        <end position="47"/>
    </location>
</feature>
<evidence type="ECO:0000256" key="1">
    <source>
        <dbReference type="SAM" id="Phobius"/>
    </source>
</evidence>
<dbReference type="AlphaFoldDB" id="A0A2X3JAT2"/>
<gene>
    <name evidence="2" type="primary">ygiE_1</name>
    <name evidence="2" type="ORF">NCTC8009_01929</name>
</gene>
<name>A0A2X3JAT2_ECOLX</name>
<sequence>MAAVAGIMVALSVDELMPLAKEIDPNNNPSYGVLCGMSVMGFSLVLLQTAGIG</sequence>
<evidence type="ECO:0000313" key="3">
    <source>
        <dbReference type="Proteomes" id="UP000250991"/>
    </source>
</evidence>
<organism evidence="2 3">
    <name type="scientific">Escherichia coli</name>
    <dbReference type="NCBI Taxonomy" id="562"/>
    <lineage>
        <taxon>Bacteria</taxon>
        <taxon>Pseudomonadati</taxon>
        <taxon>Pseudomonadota</taxon>
        <taxon>Gammaproteobacteria</taxon>
        <taxon>Enterobacterales</taxon>
        <taxon>Enterobacteriaceae</taxon>
        <taxon>Escherichia</taxon>
    </lineage>
</organism>